<evidence type="ECO:0000259" key="8">
    <source>
        <dbReference type="Pfam" id="PF00078"/>
    </source>
</evidence>
<gene>
    <name evidence="9" type="ORF">V8G54_016295</name>
</gene>
<keyword evidence="7" id="KW-0695">RNA-directed DNA polymerase</keyword>
<dbReference type="Gene3D" id="3.30.70.270">
    <property type="match status" value="1"/>
</dbReference>
<keyword evidence="2" id="KW-0808">Transferase</keyword>
<keyword evidence="10" id="KW-1185">Reference proteome</keyword>
<organism evidence="9 10">
    <name type="scientific">Vigna mungo</name>
    <name type="common">Black gram</name>
    <name type="synonym">Phaseolus mungo</name>
    <dbReference type="NCBI Taxonomy" id="3915"/>
    <lineage>
        <taxon>Eukaryota</taxon>
        <taxon>Viridiplantae</taxon>
        <taxon>Streptophyta</taxon>
        <taxon>Embryophyta</taxon>
        <taxon>Tracheophyta</taxon>
        <taxon>Spermatophyta</taxon>
        <taxon>Magnoliopsida</taxon>
        <taxon>eudicotyledons</taxon>
        <taxon>Gunneridae</taxon>
        <taxon>Pentapetalae</taxon>
        <taxon>rosids</taxon>
        <taxon>fabids</taxon>
        <taxon>Fabales</taxon>
        <taxon>Fabaceae</taxon>
        <taxon>Papilionoideae</taxon>
        <taxon>50 kb inversion clade</taxon>
        <taxon>NPAAA clade</taxon>
        <taxon>indigoferoid/millettioid clade</taxon>
        <taxon>Phaseoleae</taxon>
        <taxon>Vigna</taxon>
    </lineage>
</organism>
<dbReference type="GO" id="GO:0008233">
    <property type="term" value="F:peptidase activity"/>
    <property type="evidence" value="ECO:0007669"/>
    <property type="project" value="UniProtKB-KW"/>
</dbReference>
<evidence type="ECO:0000313" key="10">
    <source>
        <dbReference type="Proteomes" id="UP001374535"/>
    </source>
</evidence>
<dbReference type="GO" id="GO:0006508">
    <property type="term" value="P:proteolysis"/>
    <property type="evidence" value="ECO:0007669"/>
    <property type="project" value="UniProtKB-KW"/>
</dbReference>
<evidence type="ECO:0000256" key="3">
    <source>
        <dbReference type="ARBA" id="ARBA00022695"/>
    </source>
</evidence>
<evidence type="ECO:0000313" key="9">
    <source>
        <dbReference type="EMBL" id="WVZ11765.1"/>
    </source>
</evidence>
<keyword evidence="4" id="KW-0540">Nuclease</keyword>
<dbReference type="SUPFAM" id="SSF56672">
    <property type="entry name" value="DNA/RNA polymerases"/>
    <property type="match status" value="1"/>
</dbReference>
<proteinExistence type="predicted"/>
<keyword evidence="5" id="KW-0255">Endonuclease</keyword>
<keyword evidence="3" id="KW-0548">Nucleotidyltransferase</keyword>
<protein>
    <recommendedName>
        <fullName evidence="8">Reverse transcriptase domain-containing protein</fullName>
    </recommendedName>
</protein>
<keyword evidence="6" id="KW-0378">Hydrolase</keyword>
<keyword evidence="1" id="KW-0645">Protease</keyword>
<evidence type="ECO:0000256" key="4">
    <source>
        <dbReference type="ARBA" id="ARBA00022722"/>
    </source>
</evidence>
<dbReference type="InterPro" id="IPR053134">
    <property type="entry name" value="RNA-dir_DNA_polymerase"/>
</dbReference>
<dbReference type="Pfam" id="PF00078">
    <property type="entry name" value="RVT_1"/>
    <property type="match status" value="1"/>
</dbReference>
<evidence type="ECO:0000256" key="1">
    <source>
        <dbReference type="ARBA" id="ARBA00022670"/>
    </source>
</evidence>
<sequence length="235" mass="27700">MDELTEQQQAEIRAVLHAHYKVFRERGGLPPSRDAQHRIALKEGINHINVRPYRYPFFMKEELEKQVAYMLRAGIIRPSQSSFSSPVILVEKKDGSWRFCVDYRSLNKATVPNKFPIPVIEELLDELKGVRFFSKLYLKAGHHQIRMGEEDIHKTAFRTHQGLFDFFVMPFGLMNAPTTFQSAMNRLMAPYLRKWVLVFFYDILVYSPSWEEHIHHLNLVLQLLEKNVWIANKKI</sequence>
<dbReference type="Proteomes" id="UP001374535">
    <property type="component" value="Chromosome 5"/>
</dbReference>
<reference evidence="9 10" key="1">
    <citation type="journal article" date="2023" name="Life. Sci Alliance">
        <title>Evolutionary insights into 3D genome organization and epigenetic landscape of Vigna mungo.</title>
        <authorList>
            <person name="Junaid A."/>
            <person name="Singh B."/>
            <person name="Bhatia S."/>
        </authorList>
    </citation>
    <scope>NUCLEOTIDE SEQUENCE [LARGE SCALE GENOMIC DNA]</scope>
    <source>
        <strain evidence="9">Urdbean</strain>
    </source>
</reference>
<evidence type="ECO:0000256" key="6">
    <source>
        <dbReference type="ARBA" id="ARBA00022801"/>
    </source>
</evidence>
<dbReference type="PANTHER" id="PTHR24559">
    <property type="entry name" value="TRANSPOSON TY3-I GAG-POL POLYPROTEIN"/>
    <property type="match status" value="1"/>
</dbReference>
<dbReference type="PANTHER" id="PTHR24559:SF441">
    <property type="entry name" value="NUCLEOTIDYLTRANSFERASE, RIBONUCLEASE H"/>
    <property type="match status" value="1"/>
</dbReference>
<dbReference type="CDD" id="cd01647">
    <property type="entry name" value="RT_LTR"/>
    <property type="match status" value="1"/>
</dbReference>
<dbReference type="InterPro" id="IPR000477">
    <property type="entry name" value="RT_dom"/>
</dbReference>
<evidence type="ECO:0000256" key="7">
    <source>
        <dbReference type="ARBA" id="ARBA00022918"/>
    </source>
</evidence>
<dbReference type="EMBL" id="CP144696">
    <property type="protein sequence ID" value="WVZ11765.1"/>
    <property type="molecule type" value="Genomic_DNA"/>
</dbReference>
<evidence type="ECO:0000256" key="2">
    <source>
        <dbReference type="ARBA" id="ARBA00022679"/>
    </source>
</evidence>
<dbReference type="InterPro" id="IPR043502">
    <property type="entry name" value="DNA/RNA_pol_sf"/>
</dbReference>
<dbReference type="GO" id="GO:0004519">
    <property type="term" value="F:endonuclease activity"/>
    <property type="evidence" value="ECO:0007669"/>
    <property type="project" value="UniProtKB-KW"/>
</dbReference>
<dbReference type="FunFam" id="3.10.10.10:FF:000007">
    <property type="entry name" value="Retrovirus-related Pol polyprotein from transposon 17.6-like Protein"/>
    <property type="match status" value="1"/>
</dbReference>
<accession>A0AAQ3NKZ9</accession>
<dbReference type="Gene3D" id="3.10.10.10">
    <property type="entry name" value="HIV Type 1 Reverse Transcriptase, subunit A, domain 1"/>
    <property type="match status" value="1"/>
</dbReference>
<feature type="domain" description="Reverse transcriptase" evidence="8">
    <location>
        <begin position="90"/>
        <end position="230"/>
    </location>
</feature>
<dbReference type="AlphaFoldDB" id="A0AAQ3NKZ9"/>
<name>A0AAQ3NKZ9_VIGMU</name>
<dbReference type="InterPro" id="IPR043128">
    <property type="entry name" value="Rev_trsase/Diguanyl_cyclase"/>
</dbReference>
<evidence type="ECO:0000256" key="5">
    <source>
        <dbReference type="ARBA" id="ARBA00022759"/>
    </source>
</evidence>
<dbReference type="GO" id="GO:0003964">
    <property type="term" value="F:RNA-directed DNA polymerase activity"/>
    <property type="evidence" value="ECO:0007669"/>
    <property type="project" value="UniProtKB-KW"/>
</dbReference>